<comment type="caution">
    <text evidence="3">The sequence shown here is derived from an EMBL/GenBank/DDBJ whole genome shotgun (WGS) entry which is preliminary data.</text>
</comment>
<protein>
    <recommendedName>
        <fullName evidence="2">F-box associated beta-propeller type 3 domain-containing protein</fullName>
    </recommendedName>
</protein>
<accession>A0ABS8WJH4</accession>
<feature type="transmembrane region" description="Helical" evidence="1">
    <location>
        <begin position="12"/>
        <end position="28"/>
    </location>
</feature>
<reference evidence="3 4" key="1">
    <citation type="journal article" date="2021" name="BMC Genomics">
        <title>Datura genome reveals duplications of psychoactive alkaloid biosynthetic genes and high mutation rate following tissue culture.</title>
        <authorList>
            <person name="Rajewski A."/>
            <person name="Carter-House D."/>
            <person name="Stajich J."/>
            <person name="Litt A."/>
        </authorList>
    </citation>
    <scope>NUCLEOTIDE SEQUENCE [LARGE SCALE GENOMIC DNA]</scope>
    <source>
        <strain evidence="3">AR-01</strain>
    </source>
</reference>
<dbReference type="Proteomes" id="UP000823775">
    <property type="component" value="Unassembled WGS sequence"/>
</dbReference>
<evidence type="ECO:0000256" key="1">
    <source>
        <dbReference type="SAM" id="Phobius"/>
    </source>
</evidence>
<dbReference type="EMBL" id="JACEIK010006981">
    <property type="protein sequence ID" value="MCE3049563.1"/>
    <property type="molecule type" value="Genomic_DNA"/>
</dbReference>
<evidence type="ECO:0000313" key="3">
    <source>
        <dbReference type="EMBL" id="MCE3049563.1"/>
    </source>
</evidence>
<evidence type="ECO:0000313" key="4">
    <source>
        <dbReference type="Proteomes" id="UP000823775"/>
    </source>
</evidence>
<evidence type="ECO:0000259" key="2">
    <source>
        <dbReference type="Pfam" id="PF08268"/>
    </source>
</evidence>
<name>A0ABS8WJH4_DATST</name>
<keyword evidence="1" id="KW-0472">Membrane</keyword>
<dbReference type="Pfam" id="PF08268">
    <property type="entry name" value="FBA_3"/>
    <property type="match status" value="1"/>
</dbReference>
<proteinExistence type="predicted"/>
<keyword evidence="4" id="KW-1185">Reference proteome</keyword>
<dbReference type="InterPro" id="IPR013187">
    <property type="entry name" value="F-box-assoc_dom_typ3"/>
</dbReference>
<feature type="domain" description="F-box associated beta-propeller type 3" evidence="2">
    <location>
        <begin position="37"/>
        <end position="80"/>
    </location>
</feature>
<organism evidence="3 4">
    <name type="scientific">Datura stramonium</name>
    <name type="common">Jimsonweed</name>
    <name type="synonym">Common thornapple</name>
    <dbReference type="NCBI Taxonomy" id="4076"/>
    <lineage>
        <taxon>Eukaryota</taxon>
        <taxon>Viridiplantae</taxon>
        <taxon>Streptophyta</taxon>
        <taxon>Embryophyta</taxon>
        <taxon>Tracheophyta</taxon>
        <taxon>Spermatophyta</taxon>
        <taxon>Magnoliopsida</taxon>
        <taxon>eudicotyledons</taxon>
        <taxon>Gunneridae</taxon>
        <taxon>Pentapetalae</taxon>
        <taxon>asterids</taxon>
        <taxon>lamiids</taxon>
        <taxon>Solanales</taxon>
        <taxon>Solanaceae</taxon>
        <taxon>Solanoideae</taxon>
        <taxon>Datureae</taxon>
        <taxon>Datura</taxon>
    </lineage>
</organism>
<gene>
    <name evidence="3" type="ORF">HAX54_045174</name>
</gene>
<keyword evidence="1" id="KW-0812">Transmembrane</keyword>
<sequence length="117" mass="13387">MAKTFFKLRDVLPLYLLGWMVLTVYFAFGDHHLLQFSIPLGFEPEENKYKVLLATDHVQKGYRKHWVTTLGTNKSWREAKIWACPGFGSMECKTAIAAFDVKTLLHYGMQLTGAITS</sequence>
<keyword evidence="1" id="KW-1133">Transmembrane helix</keyword>